<name>A0AAQ1UIP1_9BACT</name>
<protein>
    <submittedName>
        <fullName evidence="1">Uncharacterized protein</fullName>
    </submittedName>
</protein>
<dbReference type="AlphaFoldDB" id="A0AAQ1UIP1"/>
<dbReference type="Proteomes" id="UP000255283">
    <property type="component" value="Unassembled WGS sequence"/>
</dbReference>
<dbReference type="EMBL" id="UGTJ01000001">
    <property type="protein sequence ID" value="SUB79809.1"/>
    <property type="molecule type" value="Genomic_DNA"/>
</dbReference>
<proteinExistence type="predicted"/>
<accession>A0AAQ1UIP1</accession>
<reference evidence="1 2" key="1">
    <citation type="submission" date="2018-06" db="EMBL/GenBank/DDBJ databases">
        <authorList>
            <consortium name="Pathogen Informatics"/>
            <person name="Doyle S."/>
        </authorList>
    </citation>
    <scope>NUCLEOTIDE SEQUENCE [LARGE SCALE GENOMIC DNA]</scope>
    <source>
        <strain evidence="1 2">NCTC13063</strain>
    </source>
</reference>
<comment type="caution">
    <text evidence="1">The sequence shown here is derived from an EMBL/GenBank/DDBJ whole genome shotgun (WGS) entry which is preliminary data.</text>
</comment>
<sequence>MNALDANNIKWSENVIIADADYLDSVAFNLTVNFERMIGRRIPPADMAQWIVCTALDGGLREGKHDTQVVFIHNRRNSRMENFKPTDYEKELNGQAFTDERLGEFALSALPVEEDMVGKADFLLDIARIVCDQKGVRRVMIVPDSEAGDLYDRLRDMLKKVDDDDKSVTLFAMSPMPGGNFRQEILGYSLMSALGIKADEIR</sequence>
<organism evidence="1 2">
    <name type="scientific">Segatella buccae</name>
    <dbReference type="NCBI Taxonomy" id="28126"/>
    <lineage>
        <taxon>Bacteria</taxon>
        <taxon>Pseudomonadati</taxon>
        <taxon>Bacteroidota</taxon>
        <taxon>Bacteroidia</taxon>
        <taxon>Bacteroidales</taxon>
        <taxon>Prevotellaceae</taxon>
        <taxon>Segatella</taxon>
    </lineage>
</organism>
<evidence type="ECO:0000313" key="2">
    <source>
        <dbReference type="Proteomes" id="UP000255283"/>
    </source>
</evidence>
<dbReference type="RefSeq" id="WP_115153479.1">
    <property type="nucleotide sequence ID" value="NZ_DBFWLE010000017.1"/>
</dbReference>
<gene>
    <name evidence="1" type="ORF">NCTC13063_01080</name>
</gene>
<dbReference type="InterPro" id="IPR046729">
    <property type="entry name" value="DUF6621"/>
</dbReference>
<dbReference type="Pfam" id="PF20326">
    <property type="entry name" value="DUF6621"/>
    <property type="match status" value="1"/>
</dbReference>
<evidence type="ECO:0000313" key="1">
    <source>
        <dbReference type="EMBL" id="SUB79809.1"/>
    </source>
</evidence>